<dbReference type="SUPFAM" id="SSF47384">
    <property type="entry name" value="Homodimeric domain of signal transducing histidine kinase"/>
    <property type="match status" value="1"/>
</dbReference>
<reference evidence="10 11" key="1">
    <citation type="submission" date="2024-05" db="EMBL/GenBank/DDBJ databases">
        <authorList>
            <person name="Duchaud E."/>
        </authorList>
    </citation>
    <scope>NUCLEOTIDE SEQUENCE [LARGE SCALE GENOMIC DNA]</scope>
    <source>
        <strain evidence="10">Ena-SAMPLE-TAB-13-05-2024-13:56:06:370-140302</strain>
    </source>
</reference>
<proteinExistence type="predicted"/>
<dbReference type="PANTHER" id="PTHR43304:SF1">
    <property type="entry name" value="PAC DOMAIN-CONTAINING PROTEIN"/>
    <property type="match status" value="1"/>
</dbReference>
<dbReference type="Gene3D" id="1.10.287.130">
    <property type="match status" value="1"/>
</dbReference>
<dbReference type="InterPro" id="IPR013655">
    <property type="entry name" value="PAS_fold_3"/>
</dbReference>
<dbReference type="CDD" id="cd00082">
    <property type="entry name" value="HisKA"/>
    <property type="match status" value="1"/>
</dbReference>
<dbReference type="InterPro" id="IPR005467">
    <property type="entry name" value="His_kinase_dom"/>
</dbReference>
<dbReference type="InterPro" id="IPR004358">
    <property type="entry name" value="Sig_transdc_His_kin-like_C"/>
</dbReference>
<comment type="caution">
    <text evidence="10">The sequence shown here is derived from an EMBL/GenBank/DDBJ whole genome shotgun (WGS) entry which is preliminary data.</text>
</comment>
<feature type="coiled-coil region" evidence="6">
    <location>
        <begin position="15"/>
        <end position="63"/>
    </location>
</feature>
<dbReference type="PANTHER" id="PTHR43304">
    <property type="entry name" value="PHYTOCHROME-LIKE PROTEIN CPH1"/>
    <property type="match status" value="1"/>
</dbReference>
<dbReference type="SUPFAM" id="SSF55785">
    <property type="entry name" value="PYP-like sensor domain (PAS domain)"/>
    <property type="match status" value="1"/>
</dbReference>
<dbReference type="EC" id="2.7.13.3" evidence="2"/>
<keyword evidence="6" id="KW-0175">Coiled coil</keyword>
<dbReference type="EMBL" id="CAXIXY010000003">
    <property type="protein sequence ID" value="CAL2074777.1"/>
    <property type="molecule type" value="Genomic_DNA"/>
</dbReference>
<accession>A0ABP1EC31</accession>
<dbReference type="PRINTS" id="PR00344">
    <property type="entry name" value="BCTRLSENSOR"/>
</dbReference>
<protein>
    <recommendedName>
        <fullName evidence="2">histidine kinase</fullName>
        <ecNumber evidence="2">2.7.13.3</ecNumber>
    </recommendedName>
</protein>
<dbReference type="PROSITE" id="PS50112">
    <property type="entry name" value="PAS"/>
    <property type="match status" value="1"/>
</dbReference>
<dbReference type="SMART" id="SM00387">
    <property type="entry name" value="HATPase_c"/>
    <property type="match status" value="1"/>
</dbReference>
<evidence type="ECO:0000256" key="4">
    <source>
        <dbReference type="ARBA" id="ARBA00022679"/>
    </source>
</evidence>
<dbReference type="Pfam" id="PF02518">
    <property type="entry name" value="HATPase_c"/>
    <property type="match status" value="1"/>
</dbReference>
<evidence type="ECO:0000256" key="5">
    <source>
        <dbReference type="ARBA" id="ARBA00022777"/>
    </source>
</evidence>
<evidence type="ECO:0000313" key="10">
    <source>
        <dbReference type="EMBL" id="CAL2074777.1"/>
    </source>
</evidence>
<dbReference type="PROSITE" id="PS50109">
    <property type="entry name" value="HIS_KIN"/>
    <property type="match status" value="1"/>
</dbReference>
<dbReference type="SMART" id="SM00086">
    <property type="entry name" value="PAC"/>
    <property type="match status" value="1"/>
</dbReference>
<organism evidence="10 11">
    <name type="scientific">Tenacibaculum platacis</name>
    <dbReference type="NCBI Taxonomy" id="3137852"/>
    <lineage>
        <taxon>Bacteria</taxon>
        <taxon>Pseudomonadati</taxon>
        <taxon>Bacteroidota</taxon>
        <taxon>Flavobacteriia</taxon>
        <taxon>Flavobacteriales</taxon>
        <taxon>Flavobacteriaceae</taxon>
        <taxon>Tenacibaculum</taxon>
    </lineage>
</organism>
<evidence type="ECO:0000256" key="3">
    <source>
        <dbReference type="ARBA" id="ARBA00022553"/>
    </source>
</evidence>
<keyword evidence="3" id="KW-0597">Phosphoprotein</keyword>
<dbReference type="InterPro" id="IPR001610">
    <property type="entry name" value="PAC"/>
</dbReference>
<dbReference type="InterPro" id="IPR036890">
    <property type="entry name" value="HATPase_C_sf"/>
</dbReference>
<dbReference type="CDD" id="cd00130">
    <property type="entry name" value="PAS"/>
    <property type="match status" value="1"/>
</dbReference>
<dbReference type="Proteomes" id="UP001497416">
    <property type="component" value="Unassembled WGS sequence"/>
</dbReference>
<dbReference type="Pfam" id="PF08447">
    <property type="entry name" value="PAS_3"/>
    <property type="match status" value="1"/>
</dbReference>
<keyword evidence="4" id="KW-0808">Transferase</keyword>
<gene>
    <name evidence="10" type="ORF">T190607A01A_10076</name>
</gene>
<keyword evidence="11" id="KW-1185">Reference proteome</keyword>
<evidence type="ECO:0000313" key="11">
    <source>
        <dbReference type="Proteomes" id="UP001497416"/>
    </source>
</evidence>
<name>A0ABP1EC31_9FLAO</name>
<dbReference type="InterPro" id="IPR003594">
    <property type="entry name" value="HATPase_dom"/>
</dbReference>
<evidence type="ECO:0000256" key="1">
    <source>
        <dbReference type="ARBA" id="ARBA00000085"/>
    </source>
</evidence>
<dbReference type="InterPro" id="IPR052162">
    <property type="entry name" value="Sensor_kinase/Photoreceptor"/>
</dbReference>
<dbReference type="InterPro" id="IPR003661">
    <property type="entry name" value="HisK_dim/P_dom"/>
</dbReference>
<dbReference type="Gene3D" id="3.30.450.20">
    <property type="entry name" value="PAS domain"/>
    <property type="match status" value="1"/>
</dbReference>
<keyword evidence="5" id="KW-0418">Kinase</keyword>
<comment type="catalytic activity">
    <reaction evidence="1">
        <text>ATP + protein L-histidine = ADP + protein N-phospho-L-histidine.</text>
        <dbReference type="EC" id="2.7.13.3"/>
    </reaction>
</comment>
<dbReference type="NCBIfam" id="TIGR00229">
    <property type="entry name" value="sensory_box"/>
    <property type="match status" value="1"/>
</dbReference>
<feature type="domain" description="Histidine kinase" evidence="7">
    <location>
        <begin position="205"/>
        <end position="416"/>
    </location>
</feature>
<dbReference type="InterPro" id="IPR035965">
    <property type="entry name" value="PAS-like_dom_sf"/>
</dbReference>
<evidence type="ECO:0000259" key="7">
    <source>
        <dbReference type="PROSITE" id="PS50109"/>
    </source>
</evidence>
<dbReference type="Gene3D" id="3.30.565.10">
    <property type="entry name" value="Histidine kinase-like ATPase, C-terminal domain"/>
    <property type="match status" value="1"/>
</dbReference>
<evidence type="ECO:0000256" key="6">
    <source>
        <dbReference type="SAM" id="Coils"/>
    </source>
</evidence>
<dbReference type="InterPro" id="IPR000014">
    <property type="entry name" value="PAS"/>
</dbReference>
<evidence type="ECO:0000259" key="9">
    <source>
        <dbReference type="PROSITE" id="PS50113"/>
    </source>
</evidence>
<dbReference type="InterPro" id="IPR000700">
    <property type="entry name" value="PAS-assoc_C"/>
</dbReference>
<evidence type="ECO:0000256" key="2">
    <source>
        <dbReference type="ARBA" id="ARBA00012438"/>
    </source>
</evidence>
<dbReference type="SUPFAM" id="SSF55874">
    <property type="entry name" value="ATPase domain of HSP90 chaperone/DNA topoisomerase II/histidine kinase"/>
    <property type="match status" value="1"/>
</dbReference>
<dbReference type="SMART" id="SM00388">
    <property type="entry name" value="HisKA"/>
    <property type="match status" value="1"/>
</dbReference>
<evidence type="ECO:0000259" key="8">
    <source>
        <dbReference type="PROSITE" id="PS50112"/>
    </source>
</evidence>
<sequence>MWFYVYSFKLDLYFYTVITNNIEALEKALEREKNARIEVEKNLEERSLELQEANQNLIKVINEKDIQLESLFKTIVDPYILMDLYGNVVKMNDAAADFFGYTSEEIFNVTSTLYPDDVDYAMQAYYELLEKGIFKNFKARVYNSKKEVRWIEINSSIVYDETGEATFAQGVVRDITERLNDQKEREQLLKNLRKSNQELNDFAHVVSHDLKAPLRSMNALVSWLQEDCLELTEDENIKENFQLLLKKIDKMDHLINGILKYASIDKIEHPKKEIDLNEVVEIILDTIHVPEHVKVNIPKKLPIAKGDKFRLHQLFQNLISNAVKYAKAENGEVTISYDTIDENFWEFQISDNGKGIPEKYHKKVFGIFETLDDHHNSTGIGLSIVKKIVDLFDGTIWVSSIEGEGATFHFTLPIPN</sequence>
<feature type="domain" description="PAS" evidence="8">
    <location>
        <begin position="64"/>
        <end position="132"/>
    </location>
</feature>
<dbReference type="Pfam" id="PF00512">
    <property type="entry name" value="HisKA"/>
    <property type="match status" value="1"/>
</dbReference>
<feature type="domain" description="PAC" evidence="9">
    <location>
        <begin position="135"/>
        <end position="187"/>
    </location>
</feature>
<dbReference type="InterPro" id="IPR036097">
    <property type="entry name" value="HisK_dim/P_sf"/>
</dbReference>
<dbReference type="PROSITE" id="PS50113">
    <property type="entry name" value="PAC"/>
    <property type="match status" value="1"/>
</dbReference>